<dbReference type="AlphaFoldDB" id="A0A263BV70"/>
<keyword evidence="1" id="KW-0812">Transmembrane</keyword>
<feature type="transmembrane region" description="Helical" evidence="1">
    <location>
        <begin position="80"/>
        <end position="97"/>
    </location>
</feature>
<dbReference type="EMBL" id="NPIA01000003">
    <property type="protein sequence ID" value="OZM57452.1"/>
    <property type="molecule type" value="Genomic_DNA"/>
</dbReference>
<dbReference type="Proteomes" id="UP000217083">
    <property type="component" value="Unassembled WGS sequence"/>
</dbReference>
<protein>
    <submittedName>
        <fullName evidence="2">Uncharacterized protein</fullName>
    </submittedName>
</protein>
<keyword evidence="1" id="KW-1133">Transmembrane helix</keyword>
<reference evidence="2 3" key="2">
    <citation type="submission" date="2017-09" db="EMBL/GenBank/DDBJ databases">
        <title>Bacillus patelloidae sp. nov., isolated from the intestinal tract of a marine limpet.</title>
        <authorList>
            <person name="Liu R."/>
            <person name="Dong C."/>
            <person name="Shao Z."/>
        </authorList>
    </citation>
    <scope>NUCLEOTIDE SEQUENCE [LARGE SCALE GENOMIC DNA]</scope>
    <source>
        <strain evidence="2 3">SA5d-4</strain>
    </source>
</reference>
<evidence type="ECO:0000256" key="1">
    <source>
        <dbReference type="SAM" id="Phobius"/>
    </source>
</evidence>
<evidence type="ECO:0000313" key="3">
    <source>
        <dbReference type="Proteomes" id="UP000217083"/>
    </source>
</evidence>
<name>A0A263BV70_9BACI</name>
<keyword evidence="1" id="KW-0472">Membrane</keyword>
<sequence length="108" mass="12789">MFSYKKFIIGFIISFYALATLSIKLIPFDYPTWPLLKVLRYQLDRQLLEYGHIYFILPISVVLGIVFSLKLNTNLDMARLLLIFILIIMFGVTWFYLEFSDFVVNNYA</sequence>
<proteinExistence type="predicted"/>
<keyword evidence="3" id="KW-1185">Reference proteome</keyword>
<reference evidence="3" key="1">
    <citation type="submission" date="2017-08" db="EMBL/GenBank/DDBJ databases">
        <authorList>
            <person name="Huang Z."/>
        </authorList>
    </citation>
    <scope>NUCLEOTIDE SEQUENCE [LARGE SCALE GENOMIC DNA]</scope>
    <source>
        <strain evidence="3">SA5d-4</strain>
    </source>
</reference>
<accession>A0A263BV70</accession>
<comment type="caution">
    <text evidence="2">The sequence shown here is derived from an EMBL/GenBank/DDBJ whole genome shotgun (WGS) entry which is preliminary data.</text>
</comment>
<evidence type="ECO:0000313" key="2">
    <source>
        <dbReference type="EMBL" id="OZM57452.1"/>
    </source>
</evidence>
<feature type="transmembrane region" description="Helical" evidence="1">
    <location>
        <begin position="47"/>
        <end position="68"/>
    </location>
</feature>
<organism evidence="2 3">
    <name type="scientific">Lottiidibacillus patelloidae</name>
    <dbReference type="NCBI Taxonomy" id="2670334"/>
    <lineage>
        <taxon>Bacteria</taxon>
        <taxon>Bacillati</taxon>
        <taxon>Bacillota</taxon>
        <taxon>Bacilli</taxon>
        <taxon>Bacillales</taxon>
        <taxon>Bacillaceae</taxon>
        <taxon>Lottiidibacillus</taxon>
    </lineage>
</organism>
<feature type="transmembrane region" description="Helical" evidence="1">
    <location>
        <begin position="7"/>
        <end position="27"/>
    </location>
</feature>
<gene>
    <name evidence="2" type="ORF">CIB95_08335</name>
</gene>
<dbReference type="RefSeq" id="WP_094924120.1">
    <property type="nucleotide sequence ID" value="NZ_NPIA01000003.1"/>
</dbReference>